<dbReference type="Proteomes" id="UP001304423">
    <property type="component" value="Chromosome"/>
</dbReference>
<organism evidence="2 3">
    <name type="scientific">Dickeya solani</name>
    <dbReference type="NCBI Taxonomy" id="1089444"/>
    <lineage>
        <taxon>Bacteria</taxon>
        <taxon>Pseudomonadati</taxon>
        <taxon>Pseudomonadota</taxon>
        <taxon>Gammaproteobacteria</taxon>
        <taxon>Enterobacterales</taxon>
        <taxon>Pectobacteriaceae</taxon>
        <taxon>Dickeya</taxon>
    </lineage>
</organism>
<sequence>MVISGIQSQNITSSYSQSTNVTNSGLGLGLGDNASIDAGGTNKSGSLKTGKMNDSLNNQFADNNSGDSIDVGDRTKSLDERLTKEKLQKQQSEPSVERSLRMTGIPLYGGVLVSVVKYPDGQSESYNVFTGKRITSADASLIGSRAQTSNAEFGYYSQGLYSGMSAAEVYEKIQQMMGVNSGEASWTLPGRGSELPQSN</sequence>
<feature type="compositionally biased region" description="Polar residues" evidence="1">
    <location>
        <begin position="45"/>
        <end position="67"/>
    </location>
</feature>
<evidence type="ECO:0000313" key="3">
    <source>
        <dbReference type="Proteomes" id="UP001304423"/>
    </source>
</evidence>
<feature type="region of interest" description="Disordered" evidence="1">
    <location>
        <begin position="45"/>
        <end position="73"/>
    </location>
</feature>
<dbReference type="RefSeq" id="WP_316394884.1">
    <property type="nucleotide sequence ID" value="NZ_CP136339.1"/>
</dbReference>
<gene>
    <name evidence="2" type="ORF">RXA29_11370</name>
</gene>
<dbReference type="AlphaFoldDB" id="A0AAX4F504"/>
<proteinExistence type="predicted"/>
<name>A0AAX4F504_9GAMM</name>
<dbReference type="EMBL" id="CP136339">
    <property type="protein sequence ID" value="WOA54768.1"/>
    <property type="molecule type" value="Genomic_DNA"/>
</dbReference>
<accession>A0AAX4F504</accession>
<reference evidence="2" key="1">
    <citation type="submission" date="2023-10" db="EMBL/GenBank/DDBJ databases">
        <title>Clonality and diversity in the soft rot Dickeya solani phytopathogen.</title>
        <authorList>
            <person name="Pedron J."/>
            <person name="Van Gijsegem F."/>
            <person name="Portier P."/>
            <person name="Taghouti G."/>
        </authorList>
    </citation>
    <scope>NUCLEOTIDE SEQUENCE</scope>
    <source>
        <strain evidence="2">CFBP5647</strain>
    </source>
</reference>
<protein>
    <submittedName>
        <fullName evidence="2">Uncharacterized protein</fullName>
    </submittedName>
</protein>
<evidence type="ECO:0000256" key="1">
    <source>
        <dbReference type="SAM" id="MobiDB-lite"/>
    </source>
</evidence>
<evidence type="ECO:0000313" key="2">
    <source>
        <dbReference type="EMBL" id="WOA54768.1"/>
    </source>
</evidence>